<dbReference type="Proteomes" id="UP000076632">
    <property type="component" value="Unassembled WGS sequence"/>
</dbReference>
<dbReference type="Pfam" id="PF11917">
    <property type="entry name" value="DUF3435"/>
    <property type="match status" value="1"/>
</dbReference>
<dbReference type="GeneID" id="28897666"/>
<organism evidence="2 3">
    <name type="scientific">Xylona heveae (strain CBS 132557 / TC161)</name>
    <dbReference type="NCBI Taxonomy" id="1328760"/>
    <lineage>
        <taxon>Eukaryota</taxon>
        <taxon>Fungi</taxon>
        <taxon>Dikarya</taxon>
        <taxon>Ascomycota</taxon>
        <taxon>Pezizomycotina</taxon>
        <taxon>Xylonomycetes</taxon>
        <taxon>Xylonales</taxon>
        <taxon>Xylonaceae</taxon>
        <taxon>Xylona</taxon>
    </lineage>
</organism>
<dbReference type="OMA" id="HGDVTKH"/>
<protein>
    <recommendedName>
        <fullName evidence="1">C2H2-type domain-containing protein</fullName>
    </recommendedName>
</protein>
<proteinExistence type="predicted"/>
<evidence type="ECO:0000259" key="1">
    <source>
        <dbReference type="PROSITE" id="PS00028"/>
    </source>
</evidence>
<dbReference type="EMBL" id="KV407458">
    <property type="protein sequence ID" value="KZF22622.1"/>
    <property type="molecule type" value="Genomic_DNA"/>
</dbReference>
<name>A0A165GUU9_XYLHT</name>
<dbReference type="SMART" id="SM00355">
    <property type="entry name" value="ZnF_C2H2"/>
    <property type="match status" value="2"/>
</dbReference>
<feature type="domain" description="C2H2-type" evidence="1">
    <location>
        <begin position="292"/>
        <end position="313"/>
    </location>
</feature>
<dbReference type="STRING" id="1328760.A0A165GUU9"/>
<dbReference type="InParanoid" id="A0A165GUU9"/>
<gene>
    <name evidence="2" type="ORF">L228DRAFT_246970</name>
</gene>
<keyword evidence="3" id="KW-1185">Reference proteome</keyword>
<evidence type="ECO:0000313" key="3">
    <source>
        <dbReference type="Proteomes" id="UP000076632"/>
    </source>
</evidence>
<dbReference type="PROSITE" id="PS00028">
    <property type="entry name" value="ZINC_FINGER_C2H2_1"/>
    <property type="match status" value="1"/>
</dbReference>
<evidence type="ECO:0000313" key="2">
    <source>
        <dbReference type="EMBL" id="KZF22622.1"/>
    </source>
</evidence>
<accession>A0A165GUU9</accession>
<dbReference type="PANTHER" id="PTHR37535:SF2">
    <property type="entry name" value="FINGER DOMAIN PROTEIN, PUTATIVE (AFU_ORTHOLOGUE AFUA_6G09300)-RELATED"/>
    <property type="match status" value="1"/>
</dbReference>
<dbReference type="InterPro" id="IPR021842">
    <property type="entry name" value="DUF3435"/>
</dbReference>
<dbReference type="AlphaFoldDB" id="A0A165GUU9"/>
<sequence>MSEALRNVIMQHNDPRTFVRHYLPRRVNVDLQAIVRGLEPQAEVMQASCRMLRSLDRRRPYKLTAEQSKSVNQDPRVLRLERRRDRHRGRPTRQEESRRVERDLRNLKQRLRAKLRRNIRESWDREQAIKDIQHQLAGGSFEDIREQHLGSVERTPEHKRLITALMSLPGATLEEEMQRRNEAINAVAAYCHLEESYRPNQPGGCRLDTVPPAKMDPERETADLIEKILKAAKCMVFANEQNKRPLKCFVCFGDTNKSWHQRVYDFARPGDLSKHFKKYHLTHLEANATIKCEVCNITLGHRKHFQRHALATHGTVS</sequence>
<dbReference type="RefSeq" id="XP_018188177.1">
    <property type="nucleotide sequence ID" value="XM_018332529.1"/>
</dbReference>
<dbReference type="PANTHER" id="PTHR37535">
    <property type="entry name" value="FLUG DOMAIN PROTEIN"/>
    <property type="match status" value="1"/>
</dbReference>
<reference evidence="2 3" key="1">
    <citation type="journal article" date="2016" name="Fungal Biol.">
        <title>The genome of Xylona heveae provides a window into fungal endophytism.</title>
        <authorList>
            <person name="Gazis R."/>
            <person name="Kuo A."/>
            <person name="Riley R."/>
            <person name="LaButti K."/>
            <person name="Lipzen A."/>
            <person name="Lin J."/>
            <person name="Amirebrahimi M."/>
            <person name="Hesse C.N."/>
            <person name="Spatafora J.W."/>
            <person name="Henrissat B."/>
            <person name="Hainaut M."/>
            <person name="Grigoriev I.V."/>
            <person name="Hibbett D.S."/>
        </authorList>
    </citation>
    <scope>NUCLEOTIDE SEQUENCE [LARGE SCALE GENOMIC DNA]</scope>
    <source>
        <strain evidence="2 3">TC161</strain>
    </source>
</reference>
<dbReference type="InterPro" id="IPR013087">
    <property type="entry name" value="Znf_C2H2_type"/>
</dbReference>
<dbReference type="OrthoDB" id="3544487at2759"/>